<feature type="transmembrane region" description="Helical" evidence="1">
    <location>
        <begin position="218"/>
        <end position="236"/>
    </location>
</feature>
<dbReference type="GeneID" id="11138606"/>
<dbReference type="HOGENOM" id="CLU_086558_0_0_2"/>
<protein>
    <submittedName>
        <fullName evidence="2">Conserved TM helix repeat-containing protein</fullName>
    </submittedName>
</protein>
<evidence type="ECO:0000313" key="3">
    <source>
        <dbReference type="Proteomes" id="UP000001037"/>
    </source>
</evidence>
<dbReference type="RefSeq" id="WP_014026955.1">
    <property type="nucleotide sequence ID" value="NC_015931.1"/>
</dbReference>
<keyword evidence="1" id="KW-1133">Transmembrane helix</keyword>
<dbReference type="InterPro" id="IPR008910">
    <property type="entry name" value="MSC_TM_helix"/>
</dbReference>
<keyword evidence="3" id="KW-1185">Reference proteome</keyword>
<dbReference type="InParanoid" id="G0EH54"/>
<keyword evidence="1" id="KW-0472">Membrane</keyword>
<dbReference type="OrthoDB" id="27635at2157"/>
<feature type="transmembrane region" description="Helical" evidence="1">
    <location>
        <begin position="6"/>
        <end position="34"/>
    </location>
</feature>
<sequence length="273" mass="28858">MVAIEAGMLGVVVAAASSLLLLLVGGVLGGYLAGSLTSRIVVKMLRRNLGRLLDETDVGRALSKAGVDVFAVIGGLVKAFVFSIVFLAAVEYTGVHNITWQLLLDVALYLPRLVGGIAVLLLGMLLASALSKYTGKVLRSVVGDEKVAKLVETLLALSLLIVVVTIALNLMLLQGDVFYPLMLGVIVIGLGVYMGEVIVDELVKRHPDFSQIAPYAKFTVYLVFATTGLAAIFARFETVASTLSVLAWGVVMAIALTIAPLIYRAVRGEGKAQ</sequence>
<proteinExistence type="predicted"/>
<keyword evidence="1" id="KW-0812">Transmembrane</keyword>
<dbReference type="Pfam" id="PF05552">
    <property type="entry name" value="MS_channel_1st_1"/>
    <property type="match status" value="1"/>
</dbReference>
<evidence type="ECO:0000313" key="2">
    <source>
        <dbReference type="EMBL" id="AEM39278.1"/>
    </source>
</evidence>
<dbReference type="eggNOG" id="arCOG01572">
    <property type="taxonomic scope" value="Archaea"/>
</dbReference>
<feature type="transmembrane region" description="Helical" evidence="1">
    <location>
        <begin position="242"/>
        <end position="263"/>
    </location>
</feature>
<gene>
    <name evidence="2" type="ordered locus">Pyrfu_1420</name>
</gene>
<dbReference type="KEGG" id="pfm:Pyrfu_1420"/>
<reference evidence="2 3" key="1">
    <citation type="journal article" date="2011" name="Stand. Genomic Sci.">
        <title>Complete genome sequence of the hyperthermophilic chemolithoautotroph Pyrolobus fumarii type strain (1A).</title>
        <authorList>
            <person name="Anderson I."/>
            <person name="Goker M."/>
            <person name="Nolan M."/>
            <person name="Lucas S."/>
            <person name="Hammon N."/>
            <person name="Deshpande S."/>
            <person name="Cheng J.F."/>
            <person name="Tapia R."/>
            <person name="Han C."/>
            <person name="Goodwin L."/>
            <person name="Pitluck S."/>
            <person name="Huntemann M."/>
            <person name="Liolios K."/>
            <person name="Ivanova N."/>
            <person name="Pagani I."/>
            <person name="Mavromatis K."/>
            <person name="Ovchinikova G."/>
            <person name="Pati A."/>
            <person name="Chen A."/>
            <person name="Palaniappan K."/>
            <person name="Land M."/>
            <person name="Hauser L."/>
            <person name="Brambilla E.M."/>
            <person name="Huber H."/>
            <person name="Yasawong M."/>
            <person name="Rohde M."/>
            <person name="Spring S."/>
            <person name="Abt B."/>
            <person name="Sikorski J."/>
            <person name="Wirth R."/>
            <person name="Detter J.C."/>
            <person name="Woyke T."/>
            <person name="Bristow J."/>
            <person name="Eisen J.A."/>
            <person name="Markowitz V."/>
            <person name="Hugenholtz P."/>
            <person name="Kyrpides N.C."/>
            <person name="Klenk H.P."/>
            <person name="Lapidus A."/>
        </authorList>
    </citation>
    <scope>NUCLEOTIDE SEQUENCE [LARGE SCALE GENOMIC DNA]</scope>
    <source>
        <strain evidence="3">DSM 11204 / 1A</strain>
    </source>
</reference>
<organism evidence="2 3">
    <name type="scientific">Pyrolobus fumarii (strain DSM 11204 / 1A)</name>
    <dbReference type="NCBI Taxonomy" id="694429"/>
    <lineage>
        <taxon>Archaea</taxon>
        <taxon>Thermoproteota</taxon>
        <taxon>Thermoprotei</taxon>
        <taxon>Desulfurococcales</taxon>
        <taxon>Pyrodictiaceae</taxon>
        <taxon>Pyrolobus</taxon>
    </lineage>
</organism>
<name>G0EH54_PYRF1</name>
<feature type="transmembrane region" description="Helical" evidence="1">
    <location>
        <begin position="109"/>
        <end position="130"/>
    </location>
</feature>
<feature type="transmembrane region" description="Helical" evidence="1">
    <location>
        <begin position="150"/>
        <end position="172"/>
    </location>
</feature>
<feature type="transmembrane region" description="Helical" evidence="1">
    <location>
        <begin position="178"/>
        <end position="198"/>
    </location>
</feature>
<dbReference type="Proteomes" id="UP000001037">
    <property type="component" value="Chromosome"/>
</dbReference>
<dbReference type="EMBL" id="CP002838">
    <property type="protein sequence ID" value="AEM39278.1"/>
    <property type="molecule type" value="Genomic_DNA"/>
</dbReference>
<accession>G0EH54</accession>
<feature type="transmembrane region" description="Helical" evidence="1">
    <location>
        <begin position="69"/>
        <end position="89"/>
    </location>
</feature>
<evidence type="ECO:0000256" key="1">
    <source>
        <dbReference type="SAM" id="Phobius"/>
    </source>
</evidence>
<dbReference type="AlphaFoldDB" id="G0EH54"/>